<comment type="caution">
    <text evidence="10">The sequence shown here is derived from an EMBL/GenBank/DDBJ whole genome shotgun (WGS) entry which is preliminary data.</text>
</comment>
<protein>
    <submittedName>
        <fullName evidence="10">SusC/RagA family TonB-linked outer membrane protein</fullName>
    </submittedName>
</protein>
<keyword evidence="2 7" id="KW-0813">Transport</keyword>
<keyword evidence="4 7" id="KW-0812">Transmembrane</keyword>
<keyword evidence="5 7" id="KW-0472">Membrane</keyword>
<sequence length="1064" mass="116760">MKKIFTKMSLLVFVFFLVLQVRAQEVTITGKVTTQKDGSPLPGVSVLLQGTTRGSVTDLDGMYSIDVSGGGGTLVFSYLGFVSQKISINNRTKIDVVMAEDVSQLGEVVVTALGITRDERSIGYATQEVDGENLTFTKEQNVLGSLSGKIAGVQVEGASGASMGGTQKIKIRGVNSISGGSQPLIVVDGTPISNSNFSGSSGVDYGNLGQDVNPEDIASINVLKGPAASALYGIRGQYGVVMITTKKGQEDSKVKVELSSAVFVESVYNLMPYQNLYGGGSSQTWRTLPNGDKYVDMSVDESWGPLMDGTMVRHVESFYPQDPEYGQLAPFVPHPDNIKDYYETGSNVNNGVTITGGGKNSNYRISLNDTRIQGVEPNTMLKRNNVGVSVGTNLSEKLRVTTNINYAANRGRRPGQGSEDGSRYMGQWFQRNLDMERLKDYKYDDGSFFHWNLRRPSTSTGEVTNFSPLYWANPYFLAYENFSNDSRDRLFGDVGLTYQVLPELKLSGFVRSDMYTQNIDSRAAFGGRGNPGYSVGKYQNKEMNYEFLAQYTKTWEKFSLDANFGTNFYDRDYSYLSMATVGGLSSPGFYNIDASIDRPSTNSYKLRKQIKSIYGMVSLGYDNIYFLDASIRNDNTSTLPQGNNSYWYPSLSGSFVFSELIDWTPLTLGKLRLSYAQAGSDLSPYGTTSFYNVGSIYSGSSTVNTLSVPDNLNNPNVEPSFAHSYEAGLDLKFFEGKLGLAFTYYQQINKNQILSLDVSGASGYGSATINAGQIENKGFELAITASPIQQSKLNWDIAFNISRNRNEVVELYPGIDVYQYGSTTYSSTSSYLNSYVGKSFGSLVGQAYQRDEATGKILLDGNNLPLYTDATHDFGTVLPDFNGGFQNVFSYGNFDLAAMIDFQIGGQFFSRSKMLAVRTGLDPLSAEINDKGFNVRDEVADGGGVRVEGVSAETGEDVVAYVNPRSYYGVVARRIYEDWLYDASYVRLREVRLGYNFTKNKLGNLPVENVRVALVGRNLAMIFQNAPKGINPAEISTGSQSIGWYESGQLPSVRSVGFNLNVTF</sequence>
<evidence type="ECO:0000256" key="4">
    <source>
        <dbReference type="ARBA" id="ARBA00022692"/>
    </source>
</evidence>
<organism evidence="10 11">
    <name type="scientific">Echinicola arenosa</name>
    <dbReference type="NCBI Taxonomy" id="2774144"/>
    <lineage>
        <taxon>Bacteria</taxon>
        <taxon>Pseudomonadati</taxon>
        <taxon>Bacteroidota</taxon>
        <taxon>Cytophagia</taxon>
        <taxon>Cytophagales</taxon>
        <taxon>Cyclobacteriaceae</taxon>
        <taxon>Echinicola</taxon>
    </lineage>
</organism>
<keyword evidence="11" id="KW-1185">Reference proteome</keyword>
<evidence type="ECO:0000256" key="7">
    <source>
        <dbReference type="PROSITE-ProRule" id="PRU01360"/>
    </source>
</evidence>
<name>A0ABR9AMC1_9BACT</name>
<proteinExistence type="inferred from homology"/>
<gene>
    <name evidence="10" type="ORF">IFO69_14475</name>
</gene>
<dbReference type="InterPro" id="IPR008969">
    <property type="entry name" value="CarboxyPept-like_regulatory"/>
</dbReference>
<keyword evidence="6 7" id="KW-0998">Cell outer membrane</keyword>
<dbReference type="InterPro" id="IPR039426">
    <property type="entry name" value="TonB-dep_rcpt-like"/>
</dbReference>
<feature type="chain" id="PRO_5047092028" evidence="8">
    <location>
        <begin position="24"/>
        <end position="1064"/>
    </location>
</feature>
<dbReference type="SUPFAM" id="SSF49464">
    <property type="entry name" value="Carboxypeptidase regulatory domain-like"/>
    <property type="match status" value="1"/>
</dbReference>
<keyword evidence="8" id="KW-0732">Signal</keyword>
<accession>A0ABR9AMC1</accession>
<dbReference type="InterPro" id="IPR012910">
    <property type="entry name" value="Plug_dom"/>
</dbReference>
<dbReference type="NCBIfam" id="TIGR04057">
    <property type="entry name" value="SusC_RagA_signa"/>
    <property type="match status" value="1"/>
</dbReference>
<feature type="signal peptide" evidence="8">
    <location>
        <begin position="1"/>
        <end position="23"/>
    </location>
</feature>
<dbReference type="SUPFAM" id="SSF56935">
    <property type="entry name" value="Porins"/>
    <property type="match status" value="1"/>
</dbReference>
<dbReference type="NCBIfam" id="TIGR04056">
    <property type="entry name" value="OMP_RagA_SusC"/>
    <property type="match status" value="1"/>
</dbReference>
<evidence type="ECO:0000256" key="3">
    <source>
        <dbReference type="ARBA" id="ARBA00022452"/>
    </source>
</evidence>
<dbReference type="RefSeq" id="WP_192010846.1">
    <property type="nucleotide sequence ID" value="NZ_JACYTQ010000005.1"/>
</dbReference>
<dbReference type="InterPro" id="IPR023997">
    <property type="entry name" value="TonB-dep_OMP_SusC/RagA_CS"/>
</dbReference>
<dbReference type="PROSITE" id="PS52016">
    <property type="entry name" value="TONB_DEPENDENT_REC_3"/>
    <property type="match status" value="1"/>
</dbReference>
<evidence type="ECO:0000256" key="1">
    <source>
        <dbReference type="ARBA" id="ARBA00004571"/>
    </source>
</evidence>
<evidence type="ECO:0000256" key="2">
    <source>
        <dbReference type="ARBA" id="ARBA00022448"/>
    </source>
</evidence>
<dbReference type="Gene3D" id="2.60.40.1120">
    <property type="entry name" value="Carboxypeptidase-like, regulatory domain"/>
    <property type="match status" value="1"/>
</dbReference>
<evidence type="ECO:0000259" key="9">
    <source>
        <dbReference type="Pfam" id="PF07715"/>
    </source>
</evidence>
<comment type="subcellular location">
    <subcellularLocation>
        <location evidence="1 7">Cell outer membrane</location>
        <topology evidence="1 7">Multi-pass membrane protein</topology>
    </subcellularLocation>
</comment>
<dbReference type="InterPro" id="IPR036942">
    <property type="entry name" value="Beta-barrel_TonB_sf"/>
</dbReference>
<dbReference type="Gene3D" id="2.40.170.20">
    <property type="entry name" value="TonB-dependent receptor, beta-barrel domain"/>
    <property type="match status" value="1"/>
</dbReference>
<dbReference type="Proteomes" id="UP000647133">
    <property type="component" value="Unassembled WGS sequence"/>
</dbReference>
<dbReference type="InterPro" id="IPR037066">
    <property type="entry name" value="Plug_dom_sf"/>
</dbReference>
<evidence type="ECO:0000313" key="11">
    <source>
        <dbReference type="Proteomes" id="UP000647133"/>
    </source>
</evidence>
<keyword evidence="3 7" id="KW-1134">Transmembrane beta strand</keyword>
<feature type="domain" description="TonB-dependent receptor plug" evidence="9">
    <location>
        <begin position="120"/>
        <end position="240"/>
    </location>
</feature>
<dbReference type="Pfam" id="PF13715">
    <property type="entry name" value="CarbopepD_reg_2"/>
    <property type="match status" value="1"/>
</dbReference>
<comment type="similarity">
    <text evidence="7">Belongs to the TonB-dependent receptor family.</text>
</comment>
<evidence type="ECO:0000256" key="5">
    <source>
        <dbReference type="ARBA" id="ARBA00023136"/>
    </source>
</evidence>
<reference evidence="10 11" key="1">
    <citation type="submission" date="2020-09" db="EMBL/GenBank/DDBJ databases">
        <title>Echinicola sp. CAU 1574 isolated from sand of Sido Beach.</title>
        <authorList>
            <person name="Kim W."/>
        </authorList>
    </citation>
    <scope>NUCLEOTIDE SEQUENCE [LARGE SCALE GENOMIC DNA]</scope>
    <source>
        <strain evidence="10 11">CAU 1574</strain>
    </source>
</reference>
<evidence type="ECO:0000256" key="6">
    <source>
        <dbReference type="ARBA" id="ARBA00023237"/>
    </source>
</evidence>
<evidence type="ECO:0000313" key="10">
    <source>
        <dbReference type="EMBL" id="MBD8489959.1"/>
    </source>
</evidence>
<dbReference type="Gene3D" id="2.170.130.10">
    <property type="entry name" value="TonB-dependent receptor, plug domain"/>
    <property type="match status" value="1"/>
</dbReference>
<dbReference type="InterPro" id="IPR023996">
    <property type="entry name" value="TonB-dep_OMP_SusC/RagA"/>
</dbReference>
<dbReference type="Pfam" id="PF07715">
    <property type="entry name" value="Plug"/>
    <property type="match status" value="1"/>
</dbReference>
<evidence type="ECO:0000256" key="8">
    <source>
        <dbReference type="SAM" id="SignalP"/>
    </source>
</evidence>
<dbReference type="EMBL" id="JACYTQ010000005">
    <property type="protein sequence ID" value="MBD8489959.1"/>
    <property type="molecule type" value="Genomic_DNA"/>
</dbReference>